<accession>A0ABT9H1Q2</accession>
<dbReference type="EMBL" id="JAUZVZ010000020">
    <property type="protein sequence ID" value="MDP4537143.1"/>
    <property type="molecule type" value="Genomic_DNA"/>
</dbReference>
<gene>
    <name evidence="2" type="ORF">Q3O60_13175</name>
</gene>
<comment type="caution">
    <text evidence="2">The sequence shown here is derived from an EMBL/GenBank/DDBJ whole genome shotgun (WGS) entry which is preliminary data.</text>
</comment>
<dbReference type="InterPro" id="IPR050678">
    <property type="entry name" value="DNA_Partitioning_ATPase"/>
</dbReference>
<dbReference type="CDD" id="cd02042">
    <property type="entry name" value="ParAB_family"/>
    <property type="match status" value="1"/>
</dbReference>
<dbReference type="InterPro" id="IPR025669">
    <property type="entry name" value="AAA_dom"/>
</dbReference>
<dbReference type="RefSeq" id="WP_305894409.1">
    <property type="nucleotide sequence ID" value="NZ_JAUZVZ010000020.1"/>
</dbReference>
<dbReference type="SUPFAM" id="SSF52540">
    <property type="entry name" value="P-loop containing nucleoside triphosphate hydrolases"/>
    <property type="match status" value="1"/>
</dbReference>
<dbReference type="Proteomes" id="UP001231616">
    <property type="component" value="Unassembled WGS sequence"/>
</dbReference>
<dbReference type="PIRSF" id="PIRSF009320">
    <property type="entry name" value="Nuc_binding_HP_1000"/>
    <property type="match status" value="1"/>
</dbReference>
<dbReference type="Gene3D" id="3.40.50.300">
    <property type="entry name" value="P-loop containing nucleotide triphosphate hydrolases"/>
    <property type="match status" value="1"/>
</dbReference>
<evidence type="ECO:0000259" key="1">
    <source>
        <dbReference type="Pfam" id="PF13614"/>
    </source>
</evidence>
<organism evidence="2 3">
    <name type="scientific">Alkalimonas collagenimarina</name>
    <dbReference type="NCBI Taxonomy" id="400390"/>
    <lineage>
        <taxon>Bacteria</taxon>
        <taxon>Pseudomonadati</taxon>
        <taxon>Pseudomonadota</taxon>
        <taxon>Gammaproteobacteria</taxon>
        <taxon>Alkalimonas</taxon>
    </lineage>
</organism>
<dbReference type="InterPro" id="IPR027417">
    <property type="entry name" value="P-loop_NTPase"/>
</dbReference>
<dbReference type="Pfam" id="PF13614">
    <property type="entry name" value="AAA_31"/>
    <property type="match status" value="1"/>
</dbReference>
<evidence type="ECO:0000313" key="2">
    <source>
        <dbReference type="EMBL" id="MDP4537143.1"/>
    </source>
</evidence>
<feature type="domain" description="AAA" evidence="1">
    <location>
        <begin position="3"/>
        <end position="178"/>
    </location>
</feature>
<dbReference type="PANTHER" id="PTHR13696">
    <property type="entry name" value="P-LOOP CONTAINING NUCLEOSIDE TRIPHOSPHATE HYDROLASE"/>
    <property type="match status" value="1"/>
</dbReference>
<name>A0ABT9H1Q2_9GAMM</name>
<dbReference type="PANTHER" id="PTHR13696:SF52">
    <property type="entry name" value="PARA FAMILY PROTEIN CT_582"/>
    <property type="match status" value="1"/>
</dbReference>
<reference evidence="2 3" key="1">
    <citation type="submission" date="2023-08" db="EMBL/GenBank/DDBJ databases">
        <authorList>
            <person name="Joshi A."/>
            <person name="Thite S."/>
        </authorList>
    </citation>
    <scope>NUCLEOTIDE SEQUENCE [LARGE SCALE GENOMIC DNA]</scope>
    <source>
        <strain evidence="2 3">AC40</strain>
    </source>
</reference>
<proteinExistence type="predicted"/>
<sequence length="268" mass="29060">MGKVIAIANQKGGVGKTTTAVNLAASMAATKRKVLLIDLDPQGNATMGSGVDKYELPATAYELLIDEKPLDQVVVKQTSGGYHLVAANSDVTAAEVRLMDVFARELRLRNALKNWRNSYDYIFIDCPPSLNMLTVNAMAAADSVLVPMQCEYYALEGLTALMDTIRQLASVVNADLKIEGILRTMYDPRNRLATDVSEQLKQHFGDKVYRTVIPRNVRLAEAPSFGSPVMYYDKSSTGAKAYLALAGELLRRADHKPAAGVSGATAES</sequence>
<evidence type="ECO:0000313" key="3">
    <source>
        <dbReference type="Proteomes" id="UP001231616"/>
    </source>
</evidence>
<protein>
    <submittedName>
        <fullName evidence="2">ParA family protein</fullName>
    </submittedName>
</protein>
<keyword evidence="3" id="KW-1185">Reference proteome</keyword>